<dbReference type="InterPro" id="IPR036390">
    <property type="entry name" value="WH_DNA-bd_sf"/>
</dbReference>
<keyword evidence="2" id="KW-1185">Reference proteome</keyword>
<dbReference type="AlphaFoldDB" id="A0A1Y0HR45"/>
<dbReference type="InterPro" id="IPR051815">
    <property type="entry name" value="Molybdate_resp_trans_reg"/>
</dbReference>
<evidence type="ECO:0000313" key="2">
    <source>
        <dbReference type="Proteomes" id="UP000196005"/>
    </source>
</evidence>
<dbReference type="Gene3D" id="1.10.10.10">
    <property type="entry name" value="Winged helix-like DNA-binding domain superfamily/Winged helix DNA-binding domain"/>
    <property type="match status" value="1"/>
</dbReference>
<protein>
    <submittedName>
        <fullName evidence="1">Uncharacterized protein</fullName>
    </submittedName>
</protein>
<dbReference type="PANTHER" id="PTHR30432:SF1">
    <property type="entry name" value="DNA-BINDING TRANSCRIPTIONAL DUAL REGULATOR MODE"/>
    <property type="match status" value="1"/>
</dbReference>
<evidence type="ECO:0000313" key="1">
    <source>
        <dbReference type="EMBL" id="ARU49794.1"/>
    </source>
</evidence>
<reference evidence="2" key="1">
    <citation type="submission" date="2017-05" db="EMBL/GenBank/DDBJ databases">
        <title>Dechlorination kinetics govern the competition between two new strains of the genus Sulfurospirillum.</title>
        <authorList>
            <person name="Buttet G.F."/>
            <person name="Murray A.M."/>
            <person name="Goris T."/>
            <person name="Burion M."/>
            <person name="Lin B."/>
            <person name="Rolle M."/>
            <person name="Maillard J."/>
        </authorList>
    </citation>
    <scope>NUCLEOTIDE SEQUENCE [LARGE SCALE GENOMIC DNA]</scope>
    <source>
        <strain evidence="2">SL2-1</strain>
    </source>
</reference>
<dbReference type="PANTHER" id="PTHR30432">
    <property type="entry name" value="TRANSCRIPTIONAL REGULATOR MODE"/>
    <property type="match status" value="1"/>
</dbReference>
<name>A0A1Y0HR45_9BACT</name>
<dbReference type="KEGG" id="suls:Sdiek1_2646"/>
<accession>A0A1Y0HR45</accession>
<dbReference type="Proteomes" id="UP000196005">
    <property type="component" value="Chromosome"/>
</dbReference>
<sequence length="245" mass="27781">MSEMEELIKKYLNEKGKLDCTDGFKIAAKLKCSTLEVGACAKAMDIRIDSCELGQFGKLEGGIYDAEAENRLTPLLDEKNRVTCKAARAAAAGIGLKKNSWHIERKNYDVTFCELGCFKEKARPRLYVKTKTWIENAEGELLFGKGKTEILELIEQEGSISKASEKIGMNYKKAWTHIKILQKNINDTMVQTKQGGGEDAGTTLTPVAREFMDNYRKLQAEIETYANERFKELFLKPRNKKEFED</sequence>
<proteinExistence type="predicted"/>
<dbReference type="SUPFAM" id="SSF46785">
    <property type="entry name" value="Winged helix' DNA-binding domain"/>
    <property type="match status" value="1"/>
</dbReference>
<dbReference type="EMBL" id="CP021416">
    <property type="protein sequence ID" value="ARU49794.1"/>
    <property type="molecule type" value="Genomic_DNA"/>
</dbReference>
<organism evidence="1 2">
    <name type="scientific">Sulfurospirillum diekertiae</name>
    <dbReference type="NCBI Taxonomy" id="1854492"/>
    <lineage>
        <taxon>Bacteria</taxon>
        <taxon>Pseudomonadati</taxon>
        <taxon>Campylobacterota</taxon>
        <taxon>Epsilonproteobacteria</taxon>
        <taxon>Campylobacterales</taxon>
        <taxon>Sulfurospirillaceae</taxon>
        <taxon>Sulfurospirillum</taxon>
    </lineage>
</organism>
<gene>
    <name evidence="1" type="ORF">Sdiek1_2646</name>
</gene>
<dbReference type="InterPro" id="IPR036388">
    <property type="entry name" value="WH-like_DNA-bd_sf"/>
</dbReference>
<dbReference type="RefSeq" id="WP_087439485.1">
    <property type="nucleotide sequence ID" value="NZ_CP021416.1"/>
</dbReference>